<dbReference type="EMBL" id="BOOO01000038">
    <property type="protein sequence ID" value="GII33151.1"/>
    <property type="molecule type" value="Genomic_DNA"/>
</dbReference>
<comment type="caution">
    <text evidence="4">The sequence shown here is derived from an EMBL/GenBank/DDBJ whole genome shotgun (WGS) entry which is preliminary data.</text>
</comment>
<proteinExistence type="predicted"/>
<keyword evidence="5" id="KW-1185">Reference proteome</keyword>
<dbReference type="PANTHER" id="PTHR33608">
    <property type="entry name" value="BLL2464 PROTEIN"/>
    <property type="match status" value="1"/>
</dbReference>
<sequence length="461" mass="49758">MALTGRAGLLAALGALVVLFAPRPGLAVLGIVLLLAFLVVVDLIFAGGVRPLRFSREGERLVRLGQSVTVGLIVENPGTRRVRGVLRDAWPPSAGATPRRLDIDVPRGERRRLTVTLTPTRRGDREAVTVTVRSLGPLGLAGRQGRHRVPWSVRVLPPFLSRRHLPAKLARLRELDGQHPALVRGQGTEFDSLREYVVGDDVRSIDWRASARRNDVVVRTWRPERDRRVLIVLDTGRTSAGRVGTAPIPSAPEQAEPAGGDRSDQGDGGRRPPPGWPRLDWSMDAALLLAALAARAGDRVDFLAYDRVVRAWLSGAARTELLSSLVNVMAPIEAELVEADSPGMVAAVLARAKRRCLVVLLTDLNATAMEEGLLPLLPQLSSRHLVLVAAVADPRVAAMASGRGTSEQVYDAAAAEQLRGERRRITSLLRRHGVEVVDALPEDVAPALADAYLALKAAGRL</sequence>
<feature type="transmembrane region" description="Helical" evidence="2">
    <location>
        <begin position="30"/>
        <end position="49"/>
    </location>
</feature>
<accession>A0A8J3TW54</accession>
<evidence type="ECO:0000259" key="3">
    <source>
        <dbReference type="Pfam" id="PF01882"/>
    </source>
</evidence>
<keyword evidence="2" id="KW-0472">Membrane</keyword>
<feature type="compositionally biased region" description="Basic and acidic residues" evidence="1">
    <location>
        <begin position="259"/>
        <end position="270"/>
    </location>
</feature>
<organism evidence="4 5">
    <name type="scientific">Planotetraspora mira</name>
    <dbReference type="NCBI Taxonomy" id="58121"/>
    <lineage>
        <taxon>Bacteria</taxon>
        <taxon>Bacillati</taxon>
        <taxon>Actinomycetota</taxon>
        <taxon>Actinomycetes</taxon>
        <taxon>Streptosporangiales</taxon>
        <taxon>Streptosporangiaceae</taxon>
        <taxon>Planotetraspora</taxon>
    </lineage>
</organism>
<keyword evidence="2" id="KW-0812">Transmembrane</keyword>
<dbReference type="Proteomes" id="UP000650628">
    <property type="component" value="Unassembled WGS sequence"/>
</dbReference>
<feature type="region of interest" description="Disordered" evidence="1">
    <location>
        <begin position="240"/>
        <end position="276"/>
    </location>
</feature>
<dbReference type="AlphaFoldDB" id="A0A8J3TW54"/>
<feature type="domain" description="DUF58" evidence="3">
    <location>
        <begin position="193"/>
        <end position="236"/>
    </location>
</feature>
<dbReference type="InterPro" id="IPR002881">
    <property type="entry name" value="DUF58"/>
</dbReference>
<gene>
    <name evidence="4" type="ORF">Pmi06nite_65930</name>
</gene>
<evidence type="ECO:0000313" key="5">
    <source>
        <dbReference type="Proteomes" id="UP000650628"/>
    </source>
</evidence>
<dbReference type="RefSeq" id="WP_203956988.1">
    <property type="nucleotide sequence ID" value="NZ_BOOO01000038.1"/>
</dbReference>
<reference evidence="4 5" key="1">
    <citation type="submission" date="2021-01" db="EMBL/GenBank/DDBJ databases">
        <title>Whole genome shotgun sequence of Planotetraspora mira NBRC 15435.</title>
        <authorList>
            <person name="Komaki H."/>
            <person name="Tamura T."/>
        </authorList>
    </citation>
    <scope>NUCLEOTIDE SEQUENCE [LARGE SCALE GENOMIC DNA]</scope>
    <source>
        <strain evidence="4 5">NBRC 15435</strain>
    </source>
</reference>
<keyword evidence="2" id="KW-1133">Transmembrane helix</keyword>
<name>A0A8J3TW54_9ACTN</name>
<evidence type="ECO:0000256" key="2">
    <source>
        <dbReference type="SAM" id="Phobius"/>
    </source>
</evidence>
<protein>
    <recommendedName>
        <fullName evidence="3">DUF58 domain-containing protein</fullName>
    </recommendedName>
</protein>
<dbReference type="Pfam" id="PF01882">
    <property type="entry name" value="DUF58"/>
    <property type="match status" value="1"/>
</dbReference>
<evidence type="ECO:0000256" key="1">
    <source>
        <dbReference type="SAM" id="MobiDB-lite"/>
    </source>
</evidence>
<evidence type="ECO:0000313" key="4">
    <source>
        <dbReference type="EMBL" id="GII33151.1"/>
    </source>
</evidence>
<dbReference type="PANTHER" id="PTHR33608:SF3">
    <property type="entry name" value="SLR2013 PROTEIN"/>
    <property type="match status" value="1"/>
</dbReference>